<dbReference type="Gene3D" id="2.40.128.270">
    <property type="match status" value="2"/>
</dbReference>
<dbReference type="Pfam" id="PF03724">
    <property type="entry name" value="META"/>
    <property type="match status" value="2"/>
</dbReference>
<protein>
    <submittedName>
        <fullName evidence="2">META domain-containing protein</fullName>
    </submittedName>
</protein>
<organism evidence="2 3">
    <name type="scientific">Ferrimonas gelatinilytica</name>
    <dbReference type="NCBI Taxonomy" id="1255257"/>
    <lineage>
        <taxon>Bacteria</taxon>
        <taxon>Pseudomonadati</taxon>
        <taxon>Pseudomonadota</taxon>
        <taxon>Gammaproteobacteria</taxon>
        <taxon>Alteromonadales</taxon>
        <taxon>Ferrimonadaceae</taxon>
        <taxon>Ferrimonas</taxon>
    </lineage>
</organism>
<proteinExistence type="predicted"/>
<feature type="domain" description="DUF306" evidence="1">
    <location>
        <begin position="159"/>
        <end position="237"/>
    </location>
</feature>
<feature type="domain" description="DUF306" evidence="1">
    <location>
        <begin position="23"/>
        <end position="113"/>
    </location>
</feature>
<sequence>MATVALGLTGCSLTGESAPSPYEGQWIVSSVNGETFIGPPTTPYLTIESGQLSADLGCNRFSGSWPEPGEPFGPVISTRKGCPEPLASAEQALTSALASANGYRIHYDRLQILAGERVVLEGYRAAPLSQWLPLSGEYSLTYLKGVERIHDLFGGRPPYLELTLDRAKAEGNSGCNQYFAEPVAAGQALSLTPAGMTLMACQPALMEQEQALMRHFAEANRTLLEGERLQWWRDETLLLEFVRSGEE</sequence>
<evidence type="ECO:0000313" key="3">
    <source>
        <dbReference type="Proteomes" id="UP001501600"/>
    </source>
</evidence>
<accession>A0ABP9SEC5</accession>
<dbReference type="InterPro" id="IPR038670">
    <property type="entry name" value="HslJ-like_sf"/>
</dbReference>
<name>A0ABP9SEC5_9GAMM</name>
<dbReference type="PANTHER" id="PTHR35535:SF1">
    <property type="entry name" value="HEAT SHOCK PROTEIN HSLJ"/>
    <property type="match status" value="1"/>
</dbReference>
<dbReference type="InterPro" id="IPR053147">
    <property type="entry name" value="Hsp_HslJ-like"/>
</dbReference>
<dbReference type="PANTHER" id="PTHR35535">
    <property type="entry name" value="HEAT SHOCK PROTEIN HSLJ"/>
    <property type="match status" value="1"/>
</dbReference>
<dbReference type="EMBL" id="BAABLF010000030">
    <property type="protein sequence ID" value="GAA5194847.1"/>
    <property type="molecule type" value="Genomic_DNA"/>
</dbReference>
<keyword evidence="3" id="KW-1185">Reference proteome</keyword>
<evidence type="ECO:0000313" key="2">
    <source>
        <dbReference type="EMBL" id="GAA5194847.1"/>
    </source>
</evidence>
<reference evidence="3" key="1">
    <citation type="journal article" date="2019" name="Int. J. Syst. Evol. Microbiol.">
        <title>The Global Catalogue of Microorganisms (GCM) 10K type strain sequencing project: providing services to taxonomists for standard genome sequencing and annotation.</title>
        <authorList>
            <consortium name="The Broad Institute Genomics Platform"/>
            <consortium name="The Broad Institute Genome Sequencing Center for Infectious Disease"/>
            <person name="Wu L."/>
            <person name="Ma J."/>
        </authorList>
    </citation>
    <scope>NUCLEOTIDE SEQUENCE [LARGE SCALE GENOMIC DNA]</scope>
    <source>
        <strain evidence="3">JCM 18720</strain>
    </source>
</reference>
<dbReference type="InterPro" id="IPR005184">
    <property type="entry name" value="DUF306_Meta_HslJ"/>
</dbReference>
<evidence type="ECO:0000259" key="1">
    <source>
        <dbReference type="Pfam" id="PF03724"/>
    </source>
</evidence>
<gene>
    <name evidence="2" type="ORF">GCM10025772_28760</name>
</gene>
<comment type="caution">
    <text evidence="2">The sequence shown here is derived from an EMBL/GenBank/DDBJ whole genome shotgun (WGS) entry which is preliminary data.</text>
</comment>
<dbReference type="Proteomes" id="UP001501600">
    <property type="component" value="Unassembled WGS sequence"/>
</dbReference>